<dbReference type="InterPro" id="IPR052342">
    <property type="entry name" value="MCH/BMMD"/>
</dbReference>
<dbReference type="AlphaFoldDB" id="A0ABD6AEU6"/>
<dbReference type="RefSeq" id="WP_276306392.1">
    <property type="nucleotide sequence ID" value="NZ_CP119993.1"/>
</dbReference>
<dbReference type="Proteomes" id="UP001596547">
    <property type="component" value="Unassembled WGS sequence"/>
</dbReference>
<dbReference type="EMBL" id="JBHTBF010000003">
    <property type="protein sequence ID" value="MFC7318772.1"/>
    <property type="molecule type" value="Genomic_DNA"/>
</dbReference>
<organism evidence="2 3">
    <name type="scientific">Halomarina halobia</name>
    <dbReference type="NCBI Taxonomy" id="3033386"/>
    <lineage>
        <taxon>Archaea</taxon>
        <taxon>Methanobacteriati</taxon>
        <taxon>Methanobacteriota</taxon>
        <taxon>Stenosarchaea group</taxon>
        <taxon>Halobacteria</taxon>
        <taxon>Halobacteriales</taxon>
        <taxon>Natronomonadaceae</taxon>
        <taxon>Halomarina</taxon>
    </lineage>
</organism>
<protein>
    <submittedName>
        <fullName evidence="2">MaoC family dehydratase</fullName>
    </submittedName>
</protein>
<gene>
    <name evidence="2" type="ORF">ACFQPE_18505</name>
</gene>
<dbReference type="CDD" id="cd03454">
    <property type="entry name" value="YdeM"/>
    <property type="match status" value="1"/>
</dbReference>
<accession>A0ABD6AEU6</accession>
<dbReference type="Gene3D" id="3.10.129.10">
    <property type="entry name" value="Hotdog Thioesterase"/>
    <property type="match status" value="1"/>
</dbReference>
<dbReference type="Pfam" id="PF01575">
    <property type="entry name" value="MaoC_dehydratas"/>
    <property type="match status" value="1"/>
</dbReference>
<proteinExistence type="predicted"/>
<feature type="domain" description="MaoC-like" evidence="1">
    <location>
        <begin position="14"/>
        <end position="111"/>
    </location>
</feature>
<dbReference type="PANTHER" id="PTHR43664">
    <property type="entry name" value="MONOAMINE OXIDASE-RELATED"/>
    <property type="match status" value="1"/>
</dbReference>
<name>A0ABD6AEU6_9EURY</name>
<keyword evidence="3" id="KW-1185">Reference proteome</keyword>
<evidence type="ECO:0000313" key="2">
    <source>
        <dbReference type="EMBL" id="MFC7318772.1"/>
    </source>
</evidence>
<dbReference type="SUPFAM" id="SSF54637">
    <property type="entry name" value="Thioesterase/thiol ester dehydrase-isomerase"/>
    <property type="match status" value="1"/>
</dbReference>
<comment type="caution">
    <text evidence="2">The sequence shown here is derived from an EMBL/GenBank/DDBJ whole genome shotgun (WGS) entry which is preliminary data.</text>
</comment>
<evidence type="ECO:0000313" key="3">
    <source>
        <dbReference type="Proteomes" id="UP001596547"/>
    </source>
</evidence>
<dbReference type="InterPro" id="IPR029069">
    <property type="entry name" value="HotDog_dom_sf"/>
</dbReference>
<dbReference type="InterPro" id="IPR002539">
    <property type="entry name" value="MaoC-like_dom"/>
</dbReference>
<evidence type="ECO:0000259" key="1">
    <source>
        <dbReference type="Pfam" id="PF01575"/>
    </source>
</evidence>
<dbReference type="GeneID" id="79317040"/>
<dbReference type="PANTHER" id="PTHR43664:SF1">
    <property type="entry name" value="BETA-METHYLMALYL-COA DEHYDRATASE"/>
    <property type="match status" value="1"/>
</dbReference>
<reference evidence="2 3" key="1">
    <citation type="journal article" date="2019" name="Int. J. Syst. Evol. Microbiol.">
        <title>The Global Catalogue of Microorganisms (GCM) 10K type strain sequencing project: providing services to taxonomists for standard genome sequencing and annotation.</title>
        <authorList>
            <consortium name="The Broad Institute Genomics Platform"/>
            <consortium name="The Broad Institute Genome Sequencing Center for Infectious Disease"/>
            <person name="Wu L."/>
            <person name="Ma J."/>
        </authorList>
    </citation>
    <scope>NUCLEOTIDE SEQUENCE [LARGE SCALE GENOMIC DNA]</scope>
    <source>
        <strain evidence="2 3">PSR21</strain>
    </source>
</reference>
<sequence>MTYYFEDLEVGDTFTAGSYTVTKAEIIEFAEQFDPQPFHVDEEAARESLFGELVASGLHTLCISVRLFVTEFVRGEEGIANMGGLGMDDLQWHRPVTPGDTLSLRIEVLETSPSTSHSGRGYVDFERVIHTDDGERVLSLLSHNIVERRQNGG</sequence>